<dbReference type="Proteomes" id="UP000479710">
    <property type="component" value="Unassembled WGS sequence"/>
</dbReference>
<proteinExistence type="predicted"/>
<dbReference type="EMBL" id="SPHZ02000006">
    <property type="protein sequence ID" value="KAF0914969.1"/>
    <property type="molecule type" value="Genomic_DNA"/>
</dbReference>
<comment type="caution">
    <text evidence="1">The sequence shown here is derived from an EMBL/GenBank/DDBJ whole genome shotgun (WGS) entry which is preliminary data.</text>
</comment>
<dbReference type="AlphaFoldDB" id="A0A6G1DR77"/>
<reference evidence="1 2" key="1">
    <citation type="submission" date="2019-11" db="EMBL/GenBank/DDBJ databases">
        <title>Whole genome sequence of Oryza granulata.</title>
        <authorList>
            <person name="Li W."/>
        </authorList>
    </citation>
    <scope>NUCLEOTIDE SEQUENCE [LARGE SCALE GENOMIC DNA]</scope>
    <source>
        <strain evidence="2">cv. Menghai</strain>
        <tissue evidence="1">Leaf</tissue>
    </source>
</reference>
<keyword evidence="2" id="KW-1185">Reference proteome</keyword>
<organism evidence="1 2">
    <name type="scientific">Oryza meyeriana var. granulata</name>
    <dbReference type="NCBI Taxonomy" id="110450"/>
    <lineage>
        <taxon>Eukaryota</taxon>
        <taxon>Viridiplantae</taxon>
        <taxon>Streptophyta</taxon>
        <taxon>Embryophyta</taxon>
        <taxon>Tracheophyta</taxon>
        <taxon>Spermatophyta</taxon>
        <taxon>Magnoliopsida</taxon>
        <taxon>Liliopsida</taxon>
        <taxon>Poales</taxon>
        <taxon>Poaceae</taxon>
        <taxon>BOP clade</taxon>
        <taxon>Oryzoideae</taxon>
        <taxon>Oryzeae</taxon>
        <taxon>Oryzinae</taxon>
        <taxon>Oryza</taxon>
        <taxon>Oryza meyeriana</taxon>
    </lineage>
</organism>
<gene>
    <name evidence="1" type="ORF">E2562_032949</name>
</gene>
<evidence type="ECO:0000313" key="1">
    <source>
        <dbReference type="EMBL" id="KAF0914969.1"/>
    </source>
</evidence>
<evidence type="ECO:0000313" key="2">
    <source>
        <dbReference type="Proteomes" id="UP000479710"/>
    </source>
</evidence>
<sequence>MDLHATQQHGGRQLCRAMAWWHVARHRHEVARQKVATTAHNGVARWTAASTADGVRCGDGNFVAYGRELRDGFTAKEDCAIGG</sequence>
<accession>A0A6G1DR77</accession>
<name>A0A6G1DR77_9ORYZ</name>
<protein>
    <submittedName>
        <fullName evidence="1">Uncharacterized protein</fullName>
    </submittedName>
</protein>